<feature type="region of interest" description="Disordered" evidence="5">
    <location>
        <begin position="1"/>
        <end position="24"/>
    </location>
</feature>
<evidence type="ECO:0008006" key="8">
    <source>
        <dbReference type="Google" id="ProtNLM"/>
    </source>
</evidence>
<reference evidence="6 7" key="1">
    <citation type="submission" date="2017-05" db="EMBL/GenBank/DDBJ databases">
        <title>Draft genome sequence of Elsinoe australis.</title>
        <authorList>
            <person name="Cheng Q."/>
        </authorList>
    </citation>
    <scope>NUCLEOTIDE SEQUENCE [LARGE SCALE GENOMIC DNA]</scope>
    <source>
        <strain evidence="6 7">NL1</strain>
    </source>
</reference>
<dbReference type="PANTHER" id="PTHR35897">
    <property type="entry name" value="METHYLTRANSFERASE AUSD"/>
    <property type="match status" value="1"/>
</dbReference>
<dbReference type="PANTHER" id="PTHR35897:SF1">
    <property type="entry name" value="METHYLTRANSFERASE AUSD"/>
    <property type="match status" value="1"/>
</dbReference>
<evidence type="ECO:0000313" key="6">
    <source>
        <dbReference type="EMBL" id="PSK60810.1"/>
    </source>
</evidence>
<comment type="similarity">
    <text evidence="4">Belongs to the class I-like SAM-binding methyltransferase superfamily.</text>
</comment>
<keyword evidence="3" id="KW-0949">S-adenosyl-L-methionine</keyword>
<evidence type="ECO:0000256" key="3">
    <source>
        <dbReference type="ARBA" id="ARBA00022691"/>
    </source>
</evidence>
<keyword evidence="7" id="KW-1185">Reference proteome</keyword>
<dbReference type="Gene3D" id="3.40.50.150">
    <property type="entry name" value="Vaccinia Virus protein VP39"/>
    <property type="match status" value="1"/>
</dbReference>
<evidence type="ECO:0000313" key="7">
    <source>
        <dbReference type="Proteomes" id="UP000243723"/>
    </source>
</evidence>
<dbReference type="AlphaFoldDB" id="A0A2P8AK13"/>
<dbReference type="OrthoDB" id="2094832at2759"/>
<comment type="caution">
    <text evidence="6">The sequence shown here is derived from an EMBL/GenBank/DDBJ whole genome shotgun (WGS) entry which is preliminary data.</text>
</comment>
<comment type="pathway">
    <text evidence="1">Secondary metabolite biosynthesis.</text>
</comment>
<dbReference type="Proteomes" id="UP000243723">
    <property type="component" value="Unassembled WGS sequence"/>
</dbReference>
<protein>
    <recommendedName>
        <fullName evidence="8">Methyltransferase domain-containing protein</fullName>
    </recommendedName>
</protein>
<accession>A0A2P8AK13</accession>
<dbReference type="InterPro" id="IPR029063">
    <property type="entry name" value="SAM-dependent_MTases_sf"/>
</dbReference>
<dbReference type="STRING" id="40998.A0A2P8AK13"/>
<sequence length="288" mass="33007">MANSSNEVQVGSRDKSSSWYTKTDPSVSETTREVLEKYSKIPAADVVAHCHRIRDLAWEIYPYPCIGTFRFLDLSISLLPVYSEMVQRLRTGEQTFLDLGTCFGQDIRRLVYDGVPSEKTYGSDLKLDFMQLGYEMFLDKETLKTTFVAGDVFDAESDLNQLHGQIDILQASAFFHLFDREKQKKVAHRVVKLLKPREGSLLVGRQVGSVKPGEYSHRTNSEMMFRHDPSSWKQMWDEIGQETGSKWDVQAELHEVVGAGNPRALPTAEQQQLYEDVRWIVFSVRRLS</sequence>
<dbReference type="InterPro" id="IPR051654">
    <property type="entry name" value="Meroterpenoid_MTases"/>
</dbReference>
<proteinExistence type="inferred from homology"/>
<evidence type="ECO:0000256" key="2">
    <source>
        <dbReference type="ARBA" id="ARBA00022679"/>
    </source>
</evidence>
<evidence type="ECO:0000256" key="4">
    <source>
        <dbReference type="ARBA" id="ARBA00038314"/>
    </source>
</evidence>
<evidence type="ECO:0000256" key="5">
    <source>
        <dbReference type="SAM" id="MobiDB-lite"/>
    </source>
</evidence>
<keyword evidence="2" id="KW-0808">Transferase</keyword>
<organism evidence="6 7">
    <name type="scientific">Elsinoe australis</name>
    <dbReference type="NCBI Taxonomy" id="40998"/>
    <lineage>
        <taxon>Eukaryota</taxon>
        <taxon>Fungi</taxon>
        <taxon>Dikarya</taxon>
        <taxon>Ascomycota</taxon>
        <taxon>Pezizomycotina</taxon>
        <taxon>Dothideomycetes</taxon>
        <taxon>Dothideomycetidae</taxon>
        <taxon>Myriangiales</taxon>
        <taxon>Elsinoaceae</taxon>
        <taxon>Elsinoe</taxon>
    </lineage>
</organism>
<dbReference type="SUPFAM" id="SSF53335">
    <property type="entry name" value="S-adenosyl-L-methionine-dependent methyltransferases"/>
    <property type="match status" value="1"/>
</dbReference>
<name>A0A2P8AK13_9PEZI</name>
<dbReference type="EMBL" id="NHZQ01000003">
    <property type="protein sequence ID" value="PSK60810.1"/>
    <property type="molecule type" value="Genomic_DNA"/>
</dbReference>
<gene>
    <name evidence="6" type="ORF">B9Z65_960</name>
</gene>
<evidence type="ECO:0000256" key="1">
    <source>
        <dbReference type="ARBA" id="ARBA00005179"/>
    </source>
</evidence>
<dbReference type="GO" id="GO:0016740">
    <property type="term" value="F:transferase activity"/>
    <property type="evidence" value="ECO:0007669"/>
    <property type="project" value="UniProtKB-KW"/>
</dbReference>